<dbReference type="InterPro" id="IPR011607">
    <property type="entry name" value="MGS-like_dom"/>
</dbReference>
<protein>
    <recommendedName>
        <fullName evidence="1">Methylglyoxal synthase</fullName>
        <shortName evidence="1">MGS</shortName>
        <ecNumber evidence="1">4.2.3.3</ecNumber>
    </recommendedName>
</protein>
<evidence type="ECO:0000313" key="4">
    <source>
        <dbReference type="Proteomes" id="UP000192486"/>
    </source>
</evidence>
<dbReference type="InterPro" id="IPR004363">
    <property type="entry name" value="Methylgl_synth"/>
</dbReference>
<keyword evidence="1" id="KW-0456">Lyase</keyword>
<comment type="function">
    <text evidence="1">Catalyzes the formation of methylglyoxal from dihydroxyacetone phosphate.</text>
</comment>
<dbReference type="PROSITE" id="PS01335">
    <property type="entry name" value="METHYLGLYOXAL_SYNTH"/>
    <property type="match status" value="1"/>
</dbReference>
<organism evidence="3 4">
    <name type="scientific">Sporosarcina ureae</name>
    <dbReference type="NCBI Taxonomy" id="1571"/>
    <lineage>
        <taxon>Bacteria</taxon>
        <taxon>Bacillati</taxon>
        <taxon>Bacillota</taxon>
        <taxon>Bacilli</taxon>
        <taxon>Bacillales</taxon>
        <taxon>Caryophanaceae</taxon>
        <taxon>Sporosarcina</taxon>
    </lineage>
</organism>
<dbReference type="InterPro" id="IPR018148">
    <property type="entry name" value="Methylglyoxal_synth_AS"/>
</dbReference>
<dbReference type="CDD" id="cd01422">
    <property type="entry name" value="MGS"/>
    <property type="match status" value="1"/>
</dbReference>
<comment type="catalytic activity">
    <reaction evidence="1">
        <text>dihydroxyacetone phosphate = methylglyoxal + phosphate</text>
        <dbReference type="Rhea" id="RHEA:17937"/>
        <dbReference type="ChEBI" id="CHEBI:17158"/>
        <dbReference type="ChEBI" id="CHEBI:43474"/>
        <dbReference type="ChEBI" id="CHEBI:57642"/>
        <dbReference type="EC" id="4.2.3.3"/>
    </reaction>
</comment>
<feature type="active site" description="Proton donor/acceptor" evidence="1">
    <location>
        <position position="60"/>
    </location>
</feature>
<dbReference type="EMBL" id="CP015108">
    <property type="protein sequence ID" value="ARF13682.1"/>
    <property type="molecule type" value="Genomic_DNA"/>
</dbReference>
<dbReference type="Pfam" id="PF02142">
    <property type="entry name" value="MGS"/>
    <property type="match status" value="1"/>
</dbReference>
<feature type="binding site" evidence="1">
    <location>
        <position position="12"/>
    </location>
    <ligand>
        <name>substrate</name>
    </ligand>
</feature>
<dbReference type="EC" id="4.2.3.3" evidence="1"/>
<dbReference type="InterPro" id="IPR036914">
    <property type="entry name" value="MGS-like_dom_sf"/>
</dbReference>
<accession>A0ABM6JU26</accession>
<feature type="domain" description="MGS-like" evidence="2">
    <location>
        <begin position="1"/>
        <end position="134"/>
    </location>
</feature>
<dbReference type="RefSeq" id="WP_029054127.1">
    <property type="nucleotide sequence ID" value="NZ_CP015108.1"/>
</dbReference>
<keyword evidence="4" id="KW-1185">Reference proteome</keyword>
<dbReference type="Proteomes" id="UP000192486">
    <property type="component" value="Chromosome"/>
</dbReference>
<dbReference type="NCBIfam" id="TIGR00160">
    <property type="entry name" value="MGSA"/>
    <property type="match status" value="1"/>
</dbReference>
<dbReference type="SMART" id="SM00851">
    <property type="entry name" value="MGS"/>
    <property type="match status" value="1"/>
</dbReference>
<reference evidence="3 4" key="1">
    <citation type="submission" date="2016-04" db="EMBL/GenBank/DDBJ databases">
        <title>Comparative Genomics and Epigenetics of Sporosarcina ureae.</title>
        <authorList>
            <person name="Oliver A.S."/>
            <person name="Cooper K.K."/>
        </authorList>
    </citation>
    <scope>NUCLEOTIDE SEQUENCE [LARGE SCALE GENOMIC DNA]</scope>
    <source>
        <strain evidence="3 4">S204</strain>
    </source>
</reference>
<gene>
    <name evidence="1" type="primary">mgsA</name>
    <name evidence="3" type="ORF">SporoS204_05615</name>
</gene>
<proteinExistence type="inferred from homology"/>
<feature type="binding site" evidence="1">
    <location>
        <position position="8"/>
    </location>
    <ligand>
        <name>substrate</name>
    </ligand>
</feature>
<comment type="similarity">
    <text evidence="1">Belongs to the methylglyoxal synthase family.</text>
</comment>
<evidence type="ECO:0000256" key="1">
    <source>
        <dbReference type="HAMAP-Rule" id="MF_00549"/>
    </source>
</evidence>
<evidence type="ECO:0000259" key="2">
    <source>
        <dbReference type="PROSITE" id="PS51855"/>
    </source>
</evidence>
<dbReference type="SUPFAM" id="SSF52335">
    <property type="entry name" value="Methylglyoxal synthase-like"/>
    <property type="match status" value="1"/>
</dbReference>
<dbReference type="PROSITE" id="PS51855">
    <property type="entry name" value="MGS"/>
    <property type="match status" value="1"/>
</dbReference>
<sequence length="134" mass="14833">MNIALIAHDEKKAELVNFTIAYEKIFAKHTLYATGTTGLRIMEETDLSVTRLMSGPLGGDQQMGAMIATGELDLILFFRDPLTAQPHEPDVSALLRLCDVYGIPLATNLASAELLLRAIEKGYFSWRETAAKYQ</sequence>
<dbReference type="PANTHER" id="PTHR30492">
    <property type="entry name" value="METHYLGLYOXAL SYNTHASE"/>
    <property type="match status" value="1"/>
</dbReference>
<dbReference type="HAMAP" id="MF_00549">
    <property type="entry name" value="Methylglyoxal_synth"/>
    <property type="match status" value="1"/>
</dbReference>
<feature type="binding site" evidence="1">
    <location>
        <begin position="34"/>
        <end position="37"/>
    </location>
    <ligand>
        <name>substrate</name>
    </ligand>
</feature>
<feature type="binding site" evidence="1">
    <location>
        <begin position="54"/>
        <end position="55"/>
    </location>
    <ligand>
        <name>substrate</name>
    </ligand>
</feature>
<dbReference type="PANTHER" id="PTHR30492:SF0">
    <property type="entry name" value="METHYLGLYOXAL SYNTHASE"/>
    <property type="match status" value="1"/>
</dbReference>
<dbReference type="Gene3D" id="3.40.50.1380">
    <property type="entry name" value="Methylglyoxal synthase-like domain"/>
    <property type="match status" value="1"/>
</dbReference>
<dbReference type="PIRSF" id="PIRSF006614">
    <property type="entry name" value="Methylglyox_syn"/>
    <property type="match status" value="1"/>
</dbReference>
<dbReference type="NCBIfam" id="NF003559">
    <property type="entry name" value="PRK05234.1"/>
    <property type="match status" value="1"/>
</dbReference>
<name>A0ABM6JU26_SPOUR</name>
<feature type="binding site" evidence="1">
    <location>
        <position position="87"/>
    </location>
    <ligand>
        <name>substrate</name>
    </ligand>
</feature>
<evidence type="ECO:0000313" key="3">
    <source>
        <dbReference type="EMBL" id="ARF13682.1"/>
    </source>
</evidence>